<gene>
    <name evidence="2" type="ORF">C1SCF055_LOCUS889</name>
</gene>
<feature type="region of interest" description="Disordered" evidence="1">
    <location>
        <begin position="1"/>
        <end position="27"/>
    </location>
</feature>
<dbReference type="EMBL" id="CAMXCT030000002">
    <property type="protein sequence ID" value="CAL4759611.1"/>
    <property type="molecule type" value="Genomic_DNA"/>
</dbReference>
<dbReference type="EMBL" id="CAMXCT010000002">
    <property type="protein sequence ID" value="CAI3972299.1"/>
    <property type="molecule type" value="Genomic_DNA"/>
</dbReference>
<sequence length="243" mass="26180">QSSQPVGTSGKKDPAAEPQRCSKDDFTGFNAFGNTQMYLTPFMYDPSAPHGEEVDDLGDFPPGALALMYDPPIDDDLDSPSDWTNESEWTFSAPSGSRPALQRIDVDNLEQTMGMTVPRSQGALPGRALSATPNGLGAHGLPSTSFGPTSRPEILKPLVVDAGASAKTNRRVSLGDDEQPRTFSRSVREAQTCTSEVGAASIAAILECVEQAQDVPHQQRPNSEKWSERLRTFEPTSRSELLG</sequence>
<dbReference type="Proteomes" id="UP001152797">
    <property type="component" value="Unassembled WGS sequence"/>
</dbReference>
<feature type="non-terminal residue" evidence="2">
    <location>
        <position position="243"/>
    </location>
</feature>
<name>A0A9P1BFD8_9DINO</name>
<accession>A0A9P1BFD8</accession>
<evidence type="ECO:0000313" key="4">
    <source>
        <dbReference type="Proteomes" id="UP001152797"/>
    </source>
</evidence>
<protein>
    <submittedName>
        <fullName evidence="2">Uncharacterized protein</fullName>
    </submittedName>
</protein>
<feature type="region of interest" description="Disordered" evidence="1">
    <location>
        <begin position="49"/>
        <end position="101"/>
    </location>
</feature>
<feature type="compositionally biased region" description="Basic and acidic residues" evidence="1">
    <location>
        <begin position="10"/>
        <end position="26"/>
    </location>
</feature>
<reference evidence="2" key="1">
    <citation type="submission" date="2022-10" db="EMBL/GenBank/DDBJ databases">
        <authorList>
            <person name="Chen Y."/>
            <person name="Dougan E. K."/>
            <person name="Chan C."/>
            <person name="Rhodes N."/>
            <person name="Thang M."/>
        </authorList>
    </citation>
    <scope>NUCLEOTIDE SEQUENCE</scope>
</reference>
<feature type="compositionally biased region" description="Basic and acidic residues" evidence="1">
    <location>
        <begin position="222"/>
        <end position="232"/>
    </location>
</feature>
<organism evidence="2">
    <name type="scientific">Cladocopium goreaui</name>
    <dbReference type="NCBI Taxonomy" id="2562237"/>
    <lineage>
        <taxon>Eukaryota</taxon>
        <taxon>Sar</taxon>
        <taxon>Alveolata</taxon>
        <taxon>Dinophyceae</taxon>
        <taxon>Suessiales</taxon>
        <taxon>Symbiodiniaceae</taxon>
        <taxon>Cladocopium</taxon>
    </lineage>
</organism>
<reference evidence="3" key="2">
    <citation type="submission" date="2024-04" db="EMBL/GenBank/DDBJ databases">
        <authorList>
            <person name="Chen Y."/>
            <person name="Shah S."/>
            <person name="Dougan E. K."/>
            <person name="Thang M."/>
            <person name="Chan C."/>
        </authorList>
    </citation>
    <scope>NUCLEOTIDE SEQUENCE [LARGE SCALE GENOMIC DNA]</scope>
</reference>
<evidence type="ECO:0000313" key="2">
    <source>
        <dbReference type="EMBL" id="CAI3972299.1"/>
    </source>
</evidence>
<keyword evidence="4" id="KW-1185">Reference proteome</keyword>
<feature type="region of interest" description="Disordered" evidence="1">
    <location>
        <begin position="117"/>
        <end position="152"/>
    </location>
</feature>
<feature type="region of interest" description="Disordered" evidence="1">
    <location>
        <begin position="213"/>
        <end position="243"/>
    </location>
</feature>
<feature type="compositionally biased region" description="Polar residues" evidence="1">
    <location>
        <begin position="83"/>
        <end position="95"/>
    </location>
</feature>
<evidence type="ECO:0000313" key="3">
    <source>
        <dbReference type="EMBL" id="CAL1125674.1"/>
    </source>
</evidence>
<comment type="caution">
    <text evidence="2">The sequence shown here is derived from an EMBL/GenBank/DDBJ whole genome shotgun (WGS) entry which is preliminary data.</text>
</comment>
<feature type="compositionally biased region" description="Polar residues" evidence="1">
    <location>
        <begin position="234"/>
        <end position="243"/>
    </location>
</feature>
<dbReference type="AlphaFoldDB" id="A0A9P1BFD8"/>
<dbReference type="OrthoDB" id="480522at2759"/>
<dbReference type="EMBL" id="CAMXCT020000002">
    <property type="protein sequence ID" value="CAL1125674.1"/>
    <property type="molecule type" value="Genomic_DNA"/>
</dbReference>
<evidence type="ECO:0000256" key="1">
    <source>
        <dbReference type="SAM" id="MobiDB-lite"/>
    </source>
</evidence>
<proteinExistence type="predicted"/>